<evidence type="ECO:0000313" key="5">
    <source>
        <dbReference type="Proteomes" id="UP000292702"/>
    </source>
</evidence>
<evidence type="ECO:0000256" key="2">
    <source>
        <dbReference type="SAM" id="Phobius"/>
    </source>
</evidence>
<accession>A0A4V2MWH0</accession>
<comment type="caution">
    <text evidence="4">The sequence shown here is derived from an EMBL/GenBank/DDBJ whole genome shotgun (WGS) entry which is preliminary data.</text>
</comment>
<feature type="transmembrane region" description="Helical" evidence="2">
    <location>
        <begin position="39"/>
        <end position="61"/>
    </location>
</feature>
<evidence type="ECO:0000259" key="3">
    <source>
        <dbReference type="Pfam" id="PF20151"/>
    </source>
</evidence>
<organism evidence="4 5">
    <name type="scientific">Steccherinum ochraceum</name>
    <dbReference type="NCBI Taxonomy" id="92696"/>
    <lineage>
        <taxon>Eukaryota</taxon>
        <taxon>Fungi</taxon>
        <taxon>Dikarya</taxon>
        <taxon>Basidiomycota</taxon>
        <taxon>Agaricomycotina</taxon>
        <taxon>Agaricomycetes</taxon>
        <taxon>Polyporales</taxon>
        <taxon>Steccherinaceae</taxon>
        <taxon>Steccherinum</taxon>
    </lineage>
</organism>
<feature type="transmembrane region" description="Helical" evidence="2">
    <location>
        <begin position="120"/>
        <end position="139"/>
    </location>
</feature>
<evidence type="ECO:0000256" key="1">
    <source>
        <dbReference type="SAM" id="MobiDB-lite"/>
    </source>
</evidence>
<keyword evidence="2" id="KW-1133">Transmembrane helix</keyword>
<feature type="transmembrane region" description="Helical" evidence="2">
    <location>
        <begin position="6"/>
        <end position="27"/>
    </location>
</feature>
<feature type="transmembrane region" description="Helical" evidence="2">
    <location>
        <begin position="95"/>
        <end position="114"/>
    </location>
</feature>
<sequence length="330" mass="35872">MSQIVVFGNACSIAGLTLVAYDTLLTFSREVECIWRKKLSFVTAIFVTQRWIMILDAIIDMQPNTSLSYSFACAVATSLSCFGFRCVGTIIFDEILIILGLLSTVVFSTLRIWAIWGHAFIPALLVFLTGIVVPALNLFSMAYPKTFAFDQEDGICIQSDSLTPDLLKKMLLVLNIVTLLLDNIQTDAEEGPSVFIVVVTSVAANLIARFILDLRSADDEASGSQPTAATMSSVNFGHRSFAGNMGAALSIEGSTWISNAGDDVMESRDEQGNETSPPEAVRGGMDLEAEEIVLEDIPFHRDGAYKNAPVDITTYTETSQHGMVDVARVV</sequence>
<dbReference type="EMBL" id="RWJN01000142">
    <property type="protein sequence ID" value="TCD66267.1"/>
    <property type="molecule type" value="Genomic_DNA"/>
</dbReference>
<dbReference type="Proteomes" id="UP000292702">
    <property type="component" value="Unassembled WGS sequence"/>
</dbReference>
<dbReference type="AlphaFoldDB" id="A0A4V2MWH0"/>
<dbReference type="OrthoDB" id="2803882at2759"/>
<name>A0A4V2MWH0_9APHY</name>
<feature type="transmembrane region" description="Helical" evidence="2">
    <location>
        <begin position="67"/>
        <end position="88"/>
    </location>
</feature>
<feature type="region of interest" description="Disordered" evidence="1">
    <location>
        <begin position="264"/>
        <end position="284"/>
    </location>
</feature>
<proteinExistence type="predicted"/>
<feature type="domain" description="DUF6533" evidence="3">
    <location>
        <begin position="11"/>
        <end position="55"/>
    </location>
</feature>
<dbReference type="Pfam" id="PF20151">
    <property type="entry name" value="DUF6533"/>
    <property type="match status" value="1"/>
</dbReference>
<protein>
    <recommendedName>
        <fullName evidence="3">DUF6533 domain-containing protein</fullName>
    </recommendedName>
</protein>
<keyword evidence="2" id="KW-0472">Membrane</keyword>
<gene>
    <name evidence="4" type="ORF">EIP91_001596</name>
</gene>
<keyword evidence="5" id="KW-1185">Reference proteome</keyword>
<evidence type="ECO:0000313" key="4">
    <source>
        <dbReference type="EMBL" id="TCD66267.1"/>
    </source>
</evidence>
<dbReference type="InterPro" id="IPR045340">
    <property type="entry name" value="DUF6533"/>
</dbReference>
<reference evidence="4 5" key="1">
    <citation type="submission" date="2018-11" db="EMBL/GenBank/DDBJ databases">
        <title>Genome assembly of Steccherinum ochraceum LE-BIN_3174, the white-rot fungus of the Steccherinaceae family (The Residual Polyporoid clade, Polyporales, Basidiomycota).</title>
        <authorList>
            <person name="Fedorova T.V."/>
            <person name="Glazunova O.A."/>
            <person name="Landesman E.O."/>
            <person name="Moiseenko K.V."/>
            <person name="Psurtseva N.V."/>
            <person name="Savinova O.S."/>
            <person name="Shakhova N.V."/>
            <person name="Tyazhelova T.V."/>
            <person name="Vasina D.V."/>
        </authorList>
    </citation>
    <scope>NUCLEOTIDE SEQUENCE [LARGE SCALE GENOMIC DNA]</scope>
    <source>
        <strain evidence="4 5">LE-BIN_3174</strain>
    </source>
</reference>
<keyword evidence="2" id="KW-0812">Transmembrane</keyword>